<name>A0A3B0TGW9_9ZZZZ</name>
<proteinExistence type="predicted"/>
<accession>A0A3B0TGW9</accession>
<evidence type="ECO:0000313" key="1">
    <source>
        <dbReference type="EMBL" id="VAW15403.1"/>
    </source>
</evidence>
<reference evidence="1" key="1">
    <citation type="submission" date="2018-06" db="EMBL/GenBank/DDBJ databases">
        <authorList>
            <person name="Zhirakovskaya E."/>
        </authorList>
    </citation>
    <scope>NUCLEOTIDE SEQUENCE</scope>
</reference>
<sequence>KINKDVFELNRTRFSDKDNYSTALWFKLSGYYNALRKFKNPS</sequence>
<organism evidence="1">
    <name type="scientific">hydrothermal vent metagenome</name>
    <dbReference type="NCBI Taxonomy" id="652676"/>
    <lineage>
        <taxon>unclassified sequences</taxon>
        <taxon>metagenomes</taxon>
        <taxon>ecological metagenomes</taxon>
    </lineage>
</organism>
<dbReference type="EMBL" id="UOEN01000266">
    <property type="protein sequence ID" value="VAW15403.1"/>
    <property type="molecule type" value="Genomic_DNA"/>
</dbReference>
<protein>
    <submittedName>
        <fullName evidence="1">Uncharacterized protein</fullName>
    </submittedName>
</protein>
<dbReference type="AlphaFoldDB" id="A0A3B0TGW9"/>
<gene>
    <name evidence="1" type="ORF">MNBD_BACTEROID05-769</name>
</gene>
<feature type="non-terminal residue" evidence="1">
    <location>
        <position position="1"/>
    </location>
</feature>